<organism evidence="3 4">
    <name type="scientific">Paenibacillus hemerocallicola</name>
    <dbReference type="NCBI Taxonomy" id="1172614"/>
    <lineage>
        <taxon>Bacteria</taxon>
        <taxon>Bacillati</taxon>
        <taxon>Bacillota</taxon>
        <taxon>Bacilli</taxon>
        <taxon>Bacillales</taxon>
        <taxon>Paenibacillaceae</taxon>
        <taxon>Paenibacillus</taxon>
    </lineage>
</organism>
<keyword evidence="2" id="KW-0472">Membrane</keyword>
<dbReference type="AlphaFoldDB" id="A0A5C4T1E0"/>
<feature type="region of interest" description="Disordered" evidence="1">
    <location>
        <begin position="66"/>
        <end position="103"/>
    </location>
</feature>
<keyword evidence="2" id="KW-0812">Transmembrane</keyword>
<dbReference type="Proteomes" id="UP000307943">
    <property type="component" value="Unassembled WGS sequence"/>
</dbReference>
<evidence type="ECO:0000256" key="1">
    <source>
        <dbReference type="SAM" id="MobiDB-lite"/>
    </source>
</evidence>
<keyword evidence="4" id="KW-1185">Reference proteome</keyword>
<sequence length="189" mass="21140">MKFFGWLGKMIVTAIVVASISAATTFYVMNVFVQEMLKPYEAVLPTKQMEFSEFVAKLWTGSNIVGQGGTPQQGKERAPQPDASKDATTPQDDAVAAWSQTGTEEARSKEKVVISAEQFQKKREMLSEEDKVTIFSMLISQLPEQELQHISTKLEDGLTATELEEIEKIVGQYLKPEQVAKLMDIVNKY</sequence>
<keyword evidence="2" id="KW-1133">Transmembrane helix</keyword>
<accession>A0A5C4T1E0</accession>
<protein>
    <submittedName>
        <fullName evidence="3">Uncharacterized protein</fullName>
    </submittedName>
</protein>
<name>A0A5C4T1E0_9BACL</name>
<dbReference type="EMBL" id="VDCQ01000066">
    <property type="protein sequence ID" value="TNJ62057.1"/>
    <property type="molecule type" value="Genomic_DNA"/>
</dbReference>
<proteinExistence type="predicted"/>
<comment type="caution">
    <text evidence="3">The sequence shown here is derived from an EMBL/GenBank/DDBJ whole genome shotgun (WGS) entry which is preliminary data.</text>
</comment>
<evidence type="ECO:0000256" key="2">
    <source>
        <dbReference type="SAM" id="Phobius"/>
    </source>
</evidence>
<evidence type="ECO:0000313" key="4">
    <source>
        <dbReference type="Proteomes" id="UP000307943"/>
    </source>
</evidence>
<gene>
    <name evidence="3" type="ORF">FE784_32565</name>
</gene>
<feature type="compositionally biased region" description="Basic and acidic residues" evidence="1">
    <location>
        <begin position="74"/>
        <end position="85"/>
    </location>
</feature>
<dbReference type="OrthoDB" id="2662662at2"/>
<feature type="transmembrane region" description="Helical" evidence="2">
    <location>
        <begin position="6"/>
        <end position="28"/>
    </location>
</feature>
<dbReference type="RefSeq" id="WP_139606430.1">
    <property type="nucleotide sequence ID" value="NZ_VDCQ01000066.1"/>
</dbReference>
<evidence type="ECO:0000313" key="3">
    <source>
        <dbReference type="EMBL" id="TNJ62057.1"/>
    </source>
</evidence>
<reference evidence="3 4" key="1">
    <citation type="submission" date="2019-05" db="EMBL/GenBank/DDBJ databases">
        <title>We sequenced the genome of Paenibacillus hemerocallicola KCTC 33185 for further insight into its adaptation and study the phylogeny of Paenibacillus.</title>
        <authorList>
            <person name="Narsing Rao M.P."/>
        </authorList>
    </citation>
    <scope>NUCLEOTIDE SEQUENCE [LARGE SCALE GENOMIC DNA]</scope>
    <source>
        <strain evidence="3 4">KCTC 33185</strain>
    </source>
</reference>